<dbReference type="NCBIfam" id="TIGR00105">
    <property type="entry name" value="L31"/>
    <property type="match status" value="1"/>
</dbReference>
<dbReference type="GO" id="GO:0005840">
    <property type="term" value="C:ribosome"/>
    <property type="evidence" value="ECO:0007669"/>
    <property type="project" value="UniProtKB-KW"/>
</dbReference>
<dbReference type="GO" id="GO:0003735">
    <property type="term" value="F:structural constituent of ribosome"/>
    <property type="evidence" value="ECO:0007669"/>
    <property type="project" value="InterPro"/>
</dbReference>
<dbReference type="PROSITE" id="PS01143">
    <property type="entry name" value="RIBOSOMAL_L31"/>
    <property type="match status" value="1"/>
</dbReference>
<evidence type="ECO:0000256" key="1">
    <source>
        <dbReference type="ARBA" id="ARBA00011838"/>
    </source>
</evidence>
<accession>A0A831YBA4</accession>
<protein>
    <recommendedName>
        <fullName evidence="4">50S ribosomal protein L31</fullName>
    </recommendedName>
</protein>
<sequence>MKKGIHPELKLTKFVCGCGNEFEIYTVKGGVVHLEVCNNCHPFYTGKLKVKPKFLELQGQLTEK</sequence>
<dbReference type="InterPro" id="IPR002150">
    <property type="entry name" value="Ribosomal_bL31"/>
</dbReference>
<dbReference type="GO" id="GO:0006412">
    <property type="term" value="P:translation"/>
    <property type="evidence" value="ECO:0007669"/>
    <property type="project" value="InterPro"/>
</dbReference>
<dbReference type="AlphaFoldDB" id="A0A831YBA4"/>
<dbReference type="InterPro" id="IPR042105">
    <property type="entry name" value="Ribosomal_bL31_sf"/>
</dbReference>
<keyword evidence="2 4" id="KW-0689">Ribosomal protein</keyword>
<comment type="similarity">
    <text evidence="4">Belongs to the bacterial ribosomal protein bL31 family.</text>
</comment>
<dbReference type="GO" id="GO:1990904">
    <property type="term" value="C:ribonucleoprotein complex"/>
    <property type="evidence" value="ECO:0007669"/>
    <property type="project" value="UniProtKB-KW"/>
</dbReference>
<evidence type="ECO:0000256" key="4">
    <source>
        <dbReference type="RuleBase" id="RU000564"/>
    </source>
</evidence>
<name>A0A831YBA4_9AQUI</name>
<comment type="caution">
    <text evidence="5">The sequence shown here is derived from an EMBL/GenBank/DDBJ whole genome shotgun (WGS) entry which is preliminary data.</text>
</comment>
<evidence type="ECO:0000256" key="3">
    <source>
        <dbReference type="ARBA" id="ARBA00023274"/>
    </source>
</evidence>
<dbReference type="SUPFAM" id="SSF143800">
    <property type="entry name" value="L28p-like"/>
    <property type="match status" value="1"/>
</dbReference>
<dbReference type="Proteomes" id="UP000885621">
    <property type="component" value="Unassembled WGS sequence"/>
</dbReference>
<comment type="subunit">
    <text evidence="1">Part of the 50S ribosomal subunit.</text>
</comment>
<gene>
    <name evidence="5" type="primary">rpmE</name>
    <name evidence="5" type="ORF">ENO34_04330</name>
</gene>
<dbReference type="Gene3D" id="4.10.830.30">
    <property type="entry name" value="Ribosomal protein L31"/>
    <property type="match status" value="1"/>
</dbReference>
<keyword evidence="3 4" id="KW-0687">Ribonucleoprotein</keyword>
<proteinExistence type="inferred from homology"/>
<organism evidence="5">
    <name type="scientific">Sulfurihydrogenibium azorense</name>
    <dbReference type="NCBI Taxonomy" id="309806"/>
    <lineage>
        <taxon>Bacteria</taxon>
        <taxon>Pseudomonadati</taxon>
        <taxon>Aquificota</taxon>
        <taxon>Aquificia</taxon>
        <taxon>Aquificales</taxon>
        <taxon>Hydrogenothermaceae</taxon>
        <taxon>Sulfurihydrogenibium</taxon>
    </lineage>
</organism>
<evidence type="ECO:0000256" key="2">
    <source>
        <dbReference type="ARBA" id="ARBA00022980"/>
    </source>
</evidence>
<dbReference type="PRINTS" id="PR01249">
    <property type="entry name" value="RIBOSOMALL31"/>
</dbReference>
<dbReference type="InterPro" id="IPR034704">
    <property type="entry name" value="Ribosomal_bL28/bL31-like_sf"/>
</dbReference>
<dbReference type="Pfam" id="PF01197">
    <property type="entry name" value="Ribosomal_L31"/>
    <property type="match status" value="1"/>
</dbReference>
<evidence type="ECO:0000313" key="5">
    <source>
        <dbReference type="EMBL" id="HEV09610.1"/>
    </source>
</evidence>
<dbReference type="EMBL" id="DSFC01000248">
    <property type="protein sequence ID" value="HEV09610.1"/>
    <property type="molecule type" value="Genomic_DNA"/>
</dbReference>
<reference evidence="5" key="1">
    <citation type="journal article" date="2020" name="mSystems">
        <title>Genome- and Community-Level Interaction Insights into Carbon Utilization and Element Cycling Functions of Hydrothermarchaeota in Hydrothermal Sediment.</title>
        <authorList>
            <person name="Zhou Z."/>
            <person name="Liu Y."/>
            <person name="Xu W."/>
            <person name="Pan J."/>
            <person name="Luo Z.H."/>
            <person name="Li M."/>
        </authorList>
    </citation>
    <scope>NUCLEOTIDE SEQUENCE [LARGE SCALE GENOMIC DNA]</scope>
    <source>
        <strain evidence="5">SpSt-1257</strain>
    </source>
</reference>